<sequence>MYHRHHYPDRRGLNYQCLILKKREKSIKAMIVQKVKSLIENGEYGRLFAVVHFAGRQWKVTNEDLILIENHIDAACGDRIRLEKVLLVGGNDFTLIGKPLLGHSTTRQALMFNLRKRAPTDADRGNTLIRQNPTKCLLSSVGAA</sequence>
<protein>
    <recommendedName>
        <fullName evidence="2">Large ribosomal subunit protein bL21m</fullName>
    </recommendedName>
</protein>
<evidence type="ECO:0000313" key="3">
    <source>
        <dbReference type="EMBL" id="ROL42236.1"/>
    </source>
</evidence>
<evidence type="ECO:0000256" key="2">
    <source>
        <dbReference type="ARBA" id="ARBA00044129"/>
    </source>
</evidence>
<dbReference type="Proteomes" id="UP000281406">
    <property type="component" value="Unassembled WGS sequence"/>
</dbReference>
<dbReference type="AlphaFoldDB" id="A0A3N0Y7N9"/>
<organism evidence="3 4">
    <name type="scientific">Anabarilius grahami</name>
    <name type="common">Kanglang fish</name>
    <name type="synonym">Barilius grahami</name>
    <dbReference type="NCBI Taxonomy" id="495550"/>
    <lineage>
        <taxon>Eukaryota</taxon>
        <taxon>Metazoa</taxon>
        <taxon>Chordata</taxon>
        <taxon>Craniata</taxon>
        <taxon>Vertebrata</taxon>
        <taxon>Euteleostomi</taxon>
        <taxon>Actinopterygii</taxon>
        <taxon>Neopterygii</taxon>
        <taxon>Teleostei</taxon>
        <taxon>Ostariophysi</taxon>
        <taxon>Cypriniformes</taxon>
        <taxon>Xenocyprididae</taxon>
        <taxon>Xenocypridinae</taxon>
        <taxon>Xenocypridinae incertae sedis</taxon>
        <taxon>Anabarilius</taxon>
    </lineage>
</organism>
<dbReference type="InterPro" id="IPR028909">
    <property type="entry name" value="bL21-like"/>
</dbReference>
<comment type="similarity">
    <text evidence="1">Belongs to the bacterial ribosomal protein bL21 family.</text>
</comment>
<evidence type="ECO:0000313" key="4">
    <source>
        <dbReference type="Proteomes" id="UP000281406"/>
    </source>
</evidence>
<comment type="caution">
    <text evidence="3">The sequence shown here is derived from an EMBL/GenBank/DDBJ whole genome shotgun (WGS) entry which is preliminary data.</text>
</comment>
<reference evidence="3 4" key="1">
    <citation type="submission" date="2018-10" db="EMBL/GenBank/DDBJ databases">
        <title>Genome assembly for a Yunnan-Guizhou Plateau 3E fish, Anabarilius grahami (Regan), and its evolutionary and genetic applications.</title>
        <authorList>
            <person name="Jiang W."/>
        </authorList>
    </citation>
    <scope>NUCLEOTIDE SEQUENCE [LARGE SCALE GENOMIC DNA]</scope>
    <source>
        <strain evidence="3">AG-KIZ</strain>
        <tissue evidence="3">Muscle</tissue>
    </source>
</reference>
<dbReference type="EMBL" id="RJVU01050164">
    <property type="protein sequence ID" value="ROL42236.1"/>
    <property type="molecule type" value="Genomic_DNA"/>
</dbReference>
<keyword evidence="3" id="KW-0689">Ribosomal protein</keyword>
<gene>
    <name evidence="3" type="ORF">DPX16_7913</name>
</gene>
<dbReference type="GO" id="GO:0005762">
    <property type="term" value="C:mitochondrial large ribosomal subunit"/>
    <property type="evidence" value="ECO:0007669"/>
    <property type="project" value="TreeGrafter"/>
</dbReference>
<dbReference type="PANTHER" id="PTHR21349:SF0">
    <property type="entry name" value="LARGE RIBOSOMAL SUBUNIT PROTEIN BL21M"/>
    <property type="match status" value="1"/>
</dbReference>
<keyword evidence="3" id="KW-0687">Ribonucleoprotein</keyword>
<dbReference type="OrthoDB" id="5994at2759"/>
<accession>A0A3N0Y7N9</accession>
<dbReference type="PANTHER" id="PTHR21349">
    <property type="entry name" value="50S RIBOSOMAL PROTEIN L21"/>
    <property type="match status" value="1"/>
</dbReference>
<keyword evidence="4" id="KW-1185">Reference proteome</keyword>
<dbReference type="Pfam" id="PF00829">
    <property type="entry name" value="Ribosomal_L21p"/>
    <property type="match status" value="1"/>
</dbReference>
<dbReference type="InterPro" id="IPR036164">
    <property type="entry name" value="bL21-like_sf"/>
</dbReference>
<evidence type="ECO:0000256" key="1">
    <source>
        <dbReference type="ARBA" id="ARBA00008563"/>
    </source>
</evidence>
<proteinExistence type="inferred from homology"/>
<dbReference type="SUPFAM" id="SSF141091">
    <property type="entry name" value="L21p-like"/>
    <property type="match status" value="1"/>
</dbReference>
<name>A0A3N0Y7N9_ANAGA</name>
<dbReference type="GO" id="GO:0003735">
    <property type="term" value="F:structural constituent of ribosome"/>
    <property type="evidence" value="ECO:0007669"/>
    <property type="project" value="TreeGrafter"/>
</dbReference>